<dbReference type="InterPro" id="IPR003029">
    <property type="entry name" value="S1_domain"/>
</dbReference>
<dbReference type="SMART" id="SM00316">
    <property type="entry name" value="S1"/>
    <property type="match status" value="1"/>
</dbReference>
<dbReference type="PANTHER" id="PTHR30001:SF0">
    <property type="entry name" value="RIBONUCLEASE G"/>
    <property type="match status" value="1"/>
</dbReference>
<evidence type="ECO:0000256" key="4">
    <source>
        <dbReference type="ARBA" id="ARBA00022842"/>
    </source>
</evidence>
<dbReference type="InterPro" id="IPR004659">
    <property type="entry name" value="RNase_E/G"/>
</dbReference>
<dbReference type="InterPro" id="IPR012340">
    <property type="entry name" value="NA-bd_OB-fold"/>
</dbReference>
<comment type="cofactor">
    <cofactor evidence="1">
        <name>Mg(2+)</name>
        <dbReference type="ChEBI" id="CHEBI:18420"/>
    </cofactor>
</comment>
<dbReference type="EMBL" id="JAGSOJ010000002">
    <property type="protein sequence ID" value="MCM1990734.1"/>
    <property type="molecule type" value="Genomic_DNA"/>
</dbReference>
<dbReference type="GO" id="GO:0005737">
    <property type="term" value="C:cytoplasm"/>
    <property type="evidence" value="ECO:0007669"/>
    <property type="project" value="TreeGrafter"/>
</dbReference>
<accession>A0A9J6P3I0</accession>
<evidence type="ECO:0000256" key="3">
    <source>
        <dbReference type="ARBA" id="ARBA00022801"/>
    </source>
</evidence>
<dbReference type="AlphaFoldDB" id="A0A9J6P3I0"/>
<keyword evidence="5" id="KW-0694">RNA-binding</keyword>
<dbReference type="InterPro" id="IPR019307">
    <property type="entry name" value="RNA-bd_AU-1/RNase_E/G"/>
</dbReference>
<organism evidence="7 8">
    <name type="scientific">Oceanirhabdus seepicola</name>
    <dbReference type="NCBI Taxonomy" id="2828781"/>
    <lineage>
        <taxon>Bacteria</taxon>
        <taxon>Bacillati</taxon>
        <taxon>Bacillota</taxon>
        <taxon>Clostridia</taxon>
        <taxon>Eubacteriales</taxon>
        <taxon>Clostridiaceae</taxon>
        <taxon>Oceanirhabdus</taxon>
    </lineage>
</organism>
<sequence length="452" mass="51427">MSEVRIFESDKYKYIGIYKDEQLVQSFFEHIIEGGASEGDIHIGRIQSIDKSGKNAFVNIGCGKNAILPLKKFDKVSKGDYVTCEVIRGEKGEKGAKISLGYTVPGKYAVGKNGRKKISVSRSMNKDEIREDLWNTLKEYSRDFEGEILVRSNIKSCEDIEALKLDLDRVISNFKEIKRKGQYWNKVGKIYNSGGMLGRILRGEKEEGTIITSSGPKNINCEDIIGSVVKMDVNGLKIADFIRDVVKSYERKVLLPEGGSMVIDRGEALYSIDINSGNADKSIVNDDNAEFICREILKRNLNGIVIIDFVNFDHKDEIIALAEKISEKMNEDTVKSKVFFNRELGLVEIARNRKGVTLYEILDDIYESAICSKREINREESRELILGVIHNVRSSIHPKKYKSNDRVIIKLNTYFKGLFEEEINHIRDKIFHEKIDLAISYSDEFLIGYTVD</sequence>
<keyword evidence="8" id="KW-1185">Reference proteome</keyword>
<keyword evidence="2" id="KW-0479">Metal-binding</keyword>
<evidence type="ECO:0000256" key="1">
    <source>
        <dbReference type="ARBA" id="ARBA00001946"/>
    </source>
</evidence>
<proteinExistence type="predicted"/>
<dbReference type="Gene3D" id="2.40.50.140">
    <property type="entry name" value="Nucleic acid-binding proteins"/>
    <property type="match status" value="1"/>
</dbReference>
<dbReference type="SUPFAM" id="SSF50249">
    <property type="entry name" value="Nucleic acid-binding proteins"/>
    <property type="match status" value="1"/>
</dbReference>
<dbReference type="PANTHER" id="PTHR30001">
    <property type="entry name" value="RIBONUCLEASE"/>
    <property type="match status" value="1"/>
</dbReference>
<dbReference type="RefSeq" id="WP_250859826.1">
    <property type="nucleotide sequence ID" value="NZ_JAGSOJ010000002.1"/>
</dbReference>
<dbReference type="GO" id="GO:0046872">
    <property type="term" value="F:metal ion binding"/>
    <property type="evidence" value="ECO:0007669"/>
    <property type="project" value="UniProtKB-KW"/>
</dbReference>
<feature type="domain" description="S1 motif" evidence="6">
    <location>
        <begin position="39"/>
        <end position="103"/>
    </location>
</feature>
<dbReference type="PROSITE" id="PS50126">
    <property type="entry name" value="S1"/>
    <property type="match status" value="1"/>
</dbReference>
<dbReference type="GO" id="GO:0004540">
    <property type="term" value="F:RNA nuclease activity"/>
    <property type="evidence" value="ECO:0007669"/>
    <property type="project" value="InterPro"/>
</dbReference>
<evidence type="ECO:0000256" key="2">
    <source>
        <dbReference type="ARBA" id="ARBA00022723"/>
    </source>
</evidence>
<dbReference type="GO" id="GO:0016787">
    <property type="term" value="F:hydrolase activity"/>
    <property type="evidence" value="ECO:0007669"/>
    <property type="project" value="UniProtKB-KW"/>
</dbReference>
<keyword evidence="3" id="KW-0378">Hydrolase</keyword>
<evidence type="ECO:0000313" key="7">
    <source>
        <dbReference type="EMBL" id="MCM1990734.1"/>
    </source>
</evidence>
<protein>
    <submittedName>
        <fullName evidence="7">Ribonuclease E/G</fullName>
    </submittedName>
</protein>
<dbReference type="Proteomes" id="UP001056429">
    <property type="component" value="Unassembled WGS sequence"/>
</dbReference>
<evidence type="ECO:0000313" key="8">
    <source>
        <dbReference type="Proteomes" id="UP001056429"/>
    </source>
</evidence>
<reference evidence="7" key="1">
    <citation type="journal article" date="2021" name="mSystems">
        <title>Bacteria and Archaea Synergistically Convert Glycine Betaine to Biogenic Methane in the Formosa Cold Seep of the South China Sea.</title>
        <authorList>
            <person name="Li L."/>
            <person name="Zhang W."/>
            <person name="Zhang S."/>
            <person name="Song L."/>
            <person name="Sun Q."/>
            <person name="Zhang H."/>
            <person name="Xiang H."/>
            <person name="Dong X."/>
        </authorList>
    </citation>
    <scope>NUCLEOTIDE SEQUENCE</scope>
    <source>
        <strain evidence="7">ZWT</strain>
    </source>
</reference>
<evidence type="ECO:0000259" key="6">
    <source>
        <dbReference type="PROSITE" id="PS50126"/>
    </source>
</evidence>
<keyword evidence="4" id="KW-0460">Magnesium</keyword>
<gene>
    <name evidence="7" type="ORF">KDK92_13465</name>
</gene>
<comment type="caution">
    <text evidence="7">The sequence shown here is derived from an EMBL/GenBank/DDBJ whole genome shotgun (WGS) entry which is preliminary data.</text>
</comment>
<evidence type="ECO:0000256" key="5">
    <source>
        <dbReference type="ARBA" id="ARBA00022884"/>
    </source>
</evidence>
<dbReference type="GO" id="GO:0003723">
    <property type="term" value="F:RNA binding"/>
    <property type="evidence" value="ECO:0007669"/>
    <property type="project" value="UniProtKB-KW"/>
</dbReference>
<dbReference type="GO" id="GO:0006364">
    <property type="term" value="P:rRNA processing"/>
    <property type="evidence" value="ECO:0007669"/>
    <property type="project" value="TreeGrafter"/>
</dbReference>
<name>A0A9J6P3I0_9CLOT</name>
<reference evidence="7" key="2">
    <citation type="submission" date="2021-04" db="EMBL/GenBank/DDBJ databases">
        <authorList>
            <person name="Dong X."/>
        </authorList>
    </citation>
    <scope>NUCLEOTIDE SEQUENCE</scope>
    <source>
        <strain evidence="7">ZWT</strain>
    </source>
</reference>
<dbReference type="Pfam" id="PF10150">
    <property type="entry name" value="RNase_E_G"/>
    <property type="match status" value="1"/>
</dbReference>